<dbReference type="EMBL" id="FOPI01000041">
    <property type="protein sequence ID" value="SFG57209.1"/>
    <property type="molecule type" value="Genomic_DNA"/>
</dbReference>
<reference evidence="2" key="1">
    <citation type="submission" date="2016-10" db="EMBL/GenBank/DDBJ databases">
        <authorList>
            <person name="Varghese N."/>
            <person name="Submissions S."/>
        </authorList>
    </citation>
    <scope>NUCLEOTIDE SEQUENCE [LARGE SCALE GENOMIC DNA]</scope>
    <source>
        <strain evidence="2">DSM 20403</strain>
    </source>
</reference>
<dbReference type="OrthoDB" id="2064808at2"/>
<dbReference type="Proteomes" id="UP000182635">
    <property type="component" value="Unassembled WGS sequence"/>
</dbReference>
<accession>A0A1I2SZ53</accession>
<evidence type="ECO:0000313" key="1">
    <source>
        <dbReference type="EMBL" id="SFG57209.1"/>
    </source>
</evidence>
<evidence type="ECO:0000313" key="2">
    <source>
        <dbReference type="Proteomes" id="UP000182635"/>
    </source>
</evidence>
<proteinExistence type="predicted"/>
<organism evidence="1 2">
    <name type="scientific">Ligilactobacillus ruminis DSM 20403 = NBRC 102161</name>
    <dbReference type="NCBI Taxonomy" id="1423798"/>
    <lineage>
        <taxon>Bacteria</taxon>
        <taxon>Bacillati</taxon>
        <taxon>Bacillota</taxon>
        <taxon>Bacilli</taxon>
        <taxon>Lactobacillales</taxon>
        <taxon>Lactobacillaceae</taxon>
        <taxon>Ligilactobacillus</taxon>
    </lineage>
</organism>
<dbReference type="RefSeq" id="WP_155400501.1">
    <property type="nucleotide sequence ID" value="NZ_AYYL01000042.1"/>
</dbReference>
<gene>
    <name evidence="1" type="ORF">SAMN02910432_01894</name>
</gene>
<name>A0A1I2SZ53_9LACO</name>
<dbReference type="AlphaFoldDB" id="A0A1I2SZ53"/>
<sequence>MDVRTSSSQFGTWKNWISIEKFIILANALQQELVSLFKEFIGTYRNENG</sequence>
<protein>
    <submittedName>
        <fullName evidence="1">Uncharacterized protein</fullName>
    </submittedName>
</protein>